<keyword evidence="2" id="KW-1185">Reference proteome</keyword>
<organism evidence="1 2">
    <name type="scientific">Paramuricea clavata</name>
    <name type="common">Red gorgonian</name>
    <name type="synonym">Violescent sea-whip</name>
    <dbReference type="NCBI Taxonomy" id="317549"/>
    <lineage>
        <taxon>Eukaryota</taxon>
        <taxon>Metazoa</taxon>
        <taxon>Cnidaria</taxon>
        <taxon>Anthozoa</taxon>
        <taxon>Octocorallia</taxon>
        <taxon>Malacalcyonacea</taxon>
        <taxon>Plexauridae</taxon>
        <taxon>Paramuricea</taxon>
    </lineage>
</organism>
<comment type="caution">
    <text evidence="1">The sequence shown here is derived from an EMBL/GenBank/DDBJ whole genome shotgun (WGS) entry which is preliminary data.</text>
</comment>
<sequence length="97" mass="11101">MRRLRQDGDRDEEQHLLLDVFDVDQYGRLLADIRGVQVGETENILQCWTLAEQCVLAGWAHTTPLYVLPDHVAQALQTSQEHLNGARGLETDERSFQ</sequence>
<evidence type="ECO:0000313" key="1">
    <source>
        <dbReference type="EMBL" id="CAB3988389.1"/>
    </source>
</evidence>
<dbReference type="Proteomes" id="UP001152795">
    <property type="component" value="Unassembled WGS sequence"/>
</dbReference>
<gene>
    <name evidence="1" type="ORF">PACLA_8A079980</name>
</gene>
<protein>
    <submittedName>
        <fullName evidence="1">Uncharacterized protein</fullName>
    </submittedName>
</protein>
<proteinExistence type="predicted"/>
<evidence type="ECO:0000313" key="2">
    <source>
        <dbReference type="Proteomes" id="UP001152795"/>
    </source>
</evidence>
<dbReference type="AlphaFoldDB" id="A0A6S7GGB2"/>
<reference evidence="1" key="1">
    <citation type="submission" date="2020-04" db="EMBL/GenBank/DDBJ databases">
        <authorList>
            <person name="Alioto T."/>
            <person name="Alioto T."/>
            <person name="Gomez Garrido J."/>
        </authorList>
    </citation>
    <scope>NUCLEOTIDE SEQUENCE</scope>
    <source>
        <strain evidence="1">A484AB</strain>
    </source>
</reference>
<accession>A0A6S7GGB2</accession>
<name>A0A6S7GGB2_PARCT</name>
<dbReference type="EMBL" id="CACRXK020001315">
    <property type="protein sequence ID" value="CAB3988389.1"/>
    <property type="molecule type" value="Genomic_DNA"/>
</dbReference>
<feature type="non-terminal residue" evidence="1">
    <location>
        <position position="97"/>
    </location>
</feature>